<dbReference type="RefSeq" id="WP_123177254.1">
    <property type="nucleotide sequence ID" value="NZ_QWDD01000001.1"/>
</dbReference>
<feature type="coiled-coil region" evidence="1">
    <location>
        <begin position="159"/>
        <end position="186"/>
    </location>
</feature>
<reference evidence="3 4" key="1">
    <citation type="submission" date="2018-08" db="EMBL/GenBank/DDBJ databases">
        <title>Genome sequence of Methylocystis hirsuta CSC1, a methanotroph able to accumulate PHAs.</title>
        <authorList>
            <person name="Bordel S."/>
            <person name="Rodriguez E."/>
            <person name="Gancedo J."/>
            <person name="Munoz R."/>
        </authorList>
    </citation>
    <scope>NUCLEOTIDE SEQUENCE [LARGE SCALE GENOMIC DNA]</scope>
    <source>
        <strain evidence="3 4">CSC1</strain>
    </source>
</reference>
<proteinExistence type="predicted"/>
<feature type="region of interest" description="Disordered" evidence="2">
    <location>
        <begin position="204"/>
        <end position="223"/>
    </location>
</feature>
<sequence length="223" mass="24598">MDDQPRQVATSLDSDFTLTIDEALERYARAGLPRTPRSVQRYAAQGHLDARLMETPFGVKYLITPASVDKHIAYIQEINDATSRDMSRPFAIDNTSHPSHDNQRQAATTTSDDPRHVAAGGVTADEQQAAATRQPATPATTTSDEPRQVATSDAESRYVARLEGEVDFLRGQVATKDEQIKELTERSRETNVLIGGLQRLFAPMLGSADPHQASSHFQDRPQQ</sequence>
<dbReference type="EMBL" id="QWDD01000001">
    <property type="protein sequence ID" value="RNJ51384.1"/>
    <property type="molecule type" value="Genomic_DNA"/>
</dbReference>
<dbReference type="OrthoDB" id="7960404at2"/>
<evidence type="ECO:0000256" key="2">
    <source>
        <dbReference type="SAM" id="MobiDB-lite"/>
    </source>
</evidence>
<feature type="compositionally biased region" description="Low complexity" evidence="2">
    <location>
        <begin position="127"/>
        <end position="142"/>
    </location>
</feature>
<gene>
    <name evidence="3" type="ORF">D1O30_19070</name>
</gene>
<evidence type="ECO:0008006" key="5">
    <source>
        <dbReference type="Google" id="ProtNLM"/>
    </source>
</evidence>
<organism evidence="3 4">
    <name type="scientific">Methylocystis hirsuta</name>
    <dbReference type="NCBI Taxonomy" id="369798"/>
    <lineage>
        <taxon>Bacteria</taxon>
        <taxon>Pseudomonadati</taxon>
        <taxon>Pseudomonadota</taxon>
        <taxon>Alphaproteobacteria</taxon>
        <taxon>Hyphomicrobiales</taxon>
        <taxon>Methylocystaceae</taxon>
        <taxon>Methylocystis</taxon>
    </lineage>
</organism>
<dbReference type="Proteomes" id="UP000268623">
    <property type="component" value="Unassembled WGS sequence"/>
</dbReference>
<evidence type="ECO:0000313" key="3">
    <source>
        <dbReference type="EMBL" id="RNJ51384.1"/>
    </source>
</evidence>
<evidence type="ECO:0000256" key="1">
    <source>
        <dbReference type="SAM" id="Coils"/>
    </source>
</evidence>
<accession>A0A3M9XTP3</accession>
<keyword evidence="1" id="KW-0175">Coiled coil</keyword>
<protein>
    <recommendedName>
        <fullName evidence="5">DNA-binding protein</fullName>
    </recommendedName>
</protein>
<dbReference type="AlphaFoldDB" id="A0A3M9XTP3"/>
<keyword evidence="4" id="KW-1185">Reference proteome</keyword>
<name>A0A3M9XTP3_9HYPH</name>
<comment type="caution">
    <text evidence="3">The sequence shown here is derived from an EMBL/GenBank/DDBJ whole genome shotgun (WGS) entry which is preliminary data.</text>
</comment>
<evidence type="ECO:0000313" key="4">
    <source>
        <dbReference type="Proteomes" id="UP000268623"/>
    </source>
</evidence>
<feature type="region of interest" description="Disordered" evidence="2">
    <location>
        <begin position="88"/>
        <end position="155"/>
    </location>
</feature>